<evidence type="ECO:0000256" key="1">
    <source>
        <dbReference type="ARBA" id="ARBA00000427"/>
    </source>
</evidence>
<proteinExistence type="inferred from homology"/>
<evidence type="ECO:0000256" key="4">
    <source>
        <dbReference type="SAM" id="SignalP"/>
    </source>
</evidence>
<dbReference type="Gene3D" id="2.60.40.10">
    <property type="entry name" value="Immunoglobulins"/>
    <property type="match status" value="1"/>
</dbReference>
<organism evidence="7 8">
    <name type="scientific">Luteipulveratus flavus</name>
    <dbReference type="NCBI Taxonomy" id="3031728"/>
    <lineage>
        <taxon>Bacteria</taxon>
        <taxon>Bacillati</taxon>
        <taxon>Actinomycetota</taxon>
        <taxon>Actinomycetes</taxon>
        <taxon>Micrococcales</taxon>
        <taxon>Dermacoccaceae</taxon>
        <taxon>Luteipulveratus</taxon>
    </lineage>
</organism>
<evidence type="ECO:0000256" key="2">
    <source>
        <dbReference type="ARBA" id="ARBA00009348"/>
    </source>
</evidence>
<dbReference type="EC" id="3.2.1.18" evidence="3"/>
<dbReference type="InterPro" id="IPR036278">
    <property type="entry name" value="Sialidase_sf"/>
</dbReference>
<dbReference type="CDD" id="cd15482">
    <property type="entry name" value="Sialidase_non-viral"/>
    <property type="match status" value="1"/>
</dbReference>
<comment type="caution">
    <text evidence="7">The sequence shown here is derived from an EMBL/GenBank/DDBJ whole genome shotgun (WGS) entry which is preliminary data.</text>
</comment>
<dbReference type="InterPro" id="IPR026856">
    <property type="entry name" value="Sialidase_fam"/>
</dbReference>
<dbReference type="Pfam" id="PF24346">
    <property type="entry name" value="DUF7507"/>
    <property type="match status" value="1"/>
</dbReference>
<feature type="chain" id="PRO_5046233403" description="exo-alpha-sialidase" evidence="4">
    <location>
        <begin position="25"/>
        <end position="615"/>
    </location>
</feature>
<feature type="domain" description="Sialidase" evidence="5">
    <location>
        <begin position="95"/>
        <end position="370"/>
    </location>
</feature>
<reference evidence="7 8" key="1">
    <citation type="submission" date="2023-03" db="EMBL/GenBank/DDBJ databases">
        <title>YIM 133296 draft genome.</title>
        <authorList>
            <person name="Xiong L."/>
        </authorList>
    </citation>
    <scope>NUCLEOTIDE SEQUENCE [LARGE SCALE GENOMIC DNA]</scope>
    <source>
        <strain evidence="7 8">YIM 133296</strain>
    </source>
</reference>
<dbReference type="Proteomes" id="UP001528912">
    <property type="component" value="Unassembled WGS sequence"/>
</dbReference>
<dbReference type="InterPro" id="IPR013783">
    <property type="entry name" value="Ig-like_fold"/>
</dbReference>
<evidence type="ECO:0000256" key="3">
    <source>
        <dbReference type="ARBA" id="ARBA00012733"/>
    </source>
</evidence>
<sequence length="615" mass="64887">MRHTVLAAVVSAGLLVPAAPAALAAPTATWKAASTASLRPPQPPTGAIDTEDLARRYDQGPQYRIPALTTSTKGTVIAAYDRRPTMADVPSNIAIVIRRSTDGGRTWLPQQVVRESPAPEGHGDPSLLVDRETGRIFVFYVSSINQGFGGGATGNSDTDPNATQMDYSYSDDDGVTWQHRRITSMAKNPAWGGLFAASGEGIQLRHGAHAGRLVQQYAIRYNGQNYAASLYSDDHGATWTFGQLVGPGADENKTVELSNGDVMLNSRTAPYRKVAISHDGGETYGPFEADPELPDSGNNGSIMRLYPDAPAGDPRSKLLLFSNTPDPSIRREATVRMSCDDGQTWPVSKAITQGSSGYSTLSHLPDGRIGLLWEREGYEYITMSRFDVSWLAGLCAPLSLTLPASHQAGTKASATVRLTNQTSGTLAPGNVTLEPGTTWAAGSVRVARLAAGESRTVSVPFSAPTSVVGDKPITARYTVDGQSSSTRSMLTVTPAANPPAAPAVLGELYPDSTVPLGAAGWADDRLAFWMRVGSTGNQQLTDVTVTGNLDNLASCHYSALAAGQSYLCKTATHTVTAAEVAAGQYAPSVTVTGTTPSGRRVSQTVTPQPIVVRNP</sequence>
<feature type="signal peptide" evidence="4">
    <location>
        <begin position="1"/>
        <end position="24"/>
    </location>
</feature>
<dbReference type="PANTHER" id="PTHR10628">
    <property type="entry name" value="SIALIDASE"/>
    <property type="match status" value="1"/>
</dbReference>
<comment type="catalytic activity">
    <reaction evidence="1">
        <text>Hydrolysis of alpha-(2-&gt;3)-, alpha-(2-&gt;6)-, alpha-(2-&gt;8)- glycosidic linkages of terminal sialic acid residues in oligosaccharides, glycoproteins, glycolipids, colominic acid and synthetic substrates.</text>
        <dbReference type="EC" id="3.2.1.18"/>
    </reaction>
</comment>
<comment type="similarity">
    <text evidence="2">Belongs to the glycosyl hydrolase 33 family.</text>
</comment>
<dbReference type="Pfam" id="PF13088">
    <property type="entry name" value="BNR_2"/>
    <property type="match status" value="1"/>
</dbReference>
<dbReference type="EMBL" id="JAROAV010000032">
    <property type="protein sequence ID" value="MDF8265155.1"/>
    <property type="molecule type" value="Genomic_DNA"/>
</dbReference>
<keyword evidence="4" id="KW-0732">Signal</keyword>
<keyword evidence="8" id="KW-1185">Reference proteome</keyword>
<feature type="domain" description="DUF7507" evidence="6">
    <location>
        <begin position="522"/>
        <end position="603"/>
    </location>
</feature>
<evidence type="ECO:0000259" key="5">
    <source>
        <dbReference type="Pfam" id="PF13088"/>
    </source>
</evidence>
<dbReference type="Gene3D" id="2.120.10.10">
    <property type="match status" value="1"/>
</dbReference>
<dbReference type="RefSeq" id="WP_277192479.1">
    <property type="nucleotide sequence ID" value="NZ_JAROAV010000032.1"/>
</dbReference>
<dbReference type="PANTHER" id="PTHR10628:SF30">
    <property type="entry name" value="EXO-ALPHA-SIALIDASE"/>
    <property type="match status" value="1"/>
</dbReference>
<accession>A0ABT6C8F5</accession>
<dbReference type="InterPro" id="IPR011040">
    <property type="entry name" value="Sialidase"/>
</dbReference>
<evidence type="ECO:0000259" key="6">
    <source>
        <dbReference type="Pfam" id="PF24346"/>
    </source>
</evidence>
<name>A0ABT6C8F5_9MICO</name>
<protein>
    <recommendedName>
        <fullName evidence="3">exo-alpha-sialidase</fullName>
        <ecNumber evidence="3">3.2.1.18</ecNumber>
    </recommendedName>
</protein>
<gene>
    <name evidence="7" type="ORF">P4R38_12940</name>
</gene>
<evidence type="ECO:0000313" key="8">
    <source>
        <dbReference type="Proteomes" id="UP001528912"/>
    </source>
</evidence>
<dbReference type="InterPro" id="IPR055354">
    <property type="entry name" value="DUF7507"/>
</dbReference>
<evidence type="ECO:0000313" key="7">
    <source>
        <dbReference type="EMBL" id="MDF8265155.1"/>
    </source>
</evidence>
<dbReference type="SUPFAM" id="SSF50939">
    <property type="entry name" value="Sialidases"/>
    <property type="match status" value="1"/>
</dbReference>